<dbReference type="PANTHER" id="PTHR12480">
    <property type="entry name" value="ARGININE DEMETHYLASE AND LYSYL-HYDROXYLASE JMJD"/>
    <property type="match status" value="1"/>
</dbReference>
<proteinExistence type="predicted"/>
<comment type="caution">
    <text evidence="3">The sequence shown here is derived from an EMBL/GenBank/DDBJ whole genome shotgun (WGS) entry which is preliminary data.</text>
</comment>
<dbReference type="Proteomes" id="UP000660262">
    <property type="component" value="Unassembled WGS sequence"/>
</dbReference>
<dbReference type="PROSITE" id="PS51184">
    <property type="entry name" value="JMJC"/>
    <property type="match status" value="1"/>
</dbReference>
<sequence length="335" mass="37361">MWLCLLPLLLCTSFEPCRADPPPPPPPPSYLGWRSSPPSASSGSSLCTLARVDASTPEGVRRFWNAHVKGERPAVLINARSGPKSERYTRSFDEFLRRIERNAMLKEHGQAVITLSTANSYSHDKRKVTLEEYIKQALDHAAEKRVNGTHTGRAEELRGNETYLWFGDHDDASDGRRLRKMIDTYEHSMPEAMQIPGTTFKRDVALSFGIGGVGTGVPWHTHGAGFSECFSGRKRWFFQPPDDPPVWDPDATTAQWLATATAQKHSRWMECVLHPGEIVYFPSEWHHATLNLDEVTHISAFVNGGWAATSAKATAARERGLRIMASRRAAAGQEL</sequence>
<protein>
    <recommendedName>
        <fullName evidence="2">JmjC domain-containing protein</fullName>
    </recommendedName>
</protein>
<keyword evidence="1" id="KW-0732">Signal</keyword>
<dbReference type="GO" id="GO:0005634">
    <property type="term" value="C:nucleus"/>
    <property type="evidence" value="ECO:0007669"/>
    <property type="project" value="TreeGrafter"/>
</dbReference>
<dbReference type="Pfam" id="PF08007">
    <property type="entry name" value="JmjC_2"/>
    <property type="match status" value="1"/>
</dbReference>
<accession>A0A830HU19</accession>
<feature type="domain" description="JmjC" evidence="2">
    <location>
        <begin position="184"/>
        <end position="319"/>
    </location>
</feature>
<evidence type="ECO:0000313" key="4">
    <source>
        <dbReference type="Proteomes" id="UP000660262"/>
    </source>
</evidence>
<dbReference type="Gene3D" id="2.60.120.650">
    <property type="entry name" value="Cupin"/>
    <property type="match status" value="1"/>
</dbReference>
<dbReference type="SUPFAM" id="SSF51197">
    <property type="entry name" value="Clavaminate synthase-like"/>
    <property type="match status" value="1"/>
</dbReference>
<dbReference type="InterPro" id="IPR003347">
    <property type="entry name" value="JmjC_dom"/>
</dbReference>
<dbReference type="OrthoDB" id="438164at2759"/>
<evidence type="ECO:0000313" key="3">
    <source>
        <dbReference type="EMBL" id="GHP08427.1"/>
    </source>
</evidence>
<evidence type="ECO:0000259" key="2">
    <source>
        <dbReference type="PROSITE" id="PS51184"/>
    </source>
</evidence>
<dbReference type="PANTHER" id="PTHR12480:SF21">
    <property type="entry name" value="JMJC DOMAIN-CONTAINING PROTEIN 8"/>
    <property type="match status" value="1"/>
</dbReference>
<reference evidence="3" key="1">
    <citation type="submission" date="2020-10" db="EMBL/GenBank/DDBJ databases">
        <title>Unveiling of a novel bifunctional photoreceptor, Dualchrome1, isolated from a cosmopolitan green alga.</title>
        <authorList>
            <person name="Suzuki S."/>
            <person name="Kawachi M."/>
        </authorList>
    </citation>
    <scope>NUCLEOTIDE SEQUENCE</scope>
    <source>
        <strain evidence="3">NIES 2893</strain>
    </source>
</reference>
<name>A0A830HU19_9CHLO</name>
<dbReference type="AlphaFoldDB" id="A0A830HU19"/>
<dbReference type="EMBL" id="BNJQ01000020">
    <property type="protein sequence ID" value="GHP08427.1"/>
    <property type="molecule type" value="Genomic_DNA"/>
</dbReference>
<dbReference type="InterPro" id="IPR050910">
    <property type="entry name" value="JMJD6_ArgDemeth/LysHydrox"/>
</dbReference>
<keyword evidence="4" id="KW-1185">Reference proteome</keyword>
<evidence type="ECO:0000256" key="1">
    <source>
        <dbReference type="SAM" id="SignalP"/>
    </source>
</evidence>
<organism evidence="3 4">
    <name type="scientific">Pycnococcus provasolii</name>
    <dbReference type="NCBI Taxonomy" id="41880"/>
    <lineage>
        <taxon>Eukaryota</taxon>
        <taxon>Viridiplantae</taxon>
        <taxon>Chlorophyta</taxon>
        <taxon>Pseudoscourfieldiophyceae</taxon>
        <taxon>Pseudoscourfieldiales</taxon>
        <taxon>Pycnococcaceae</taxon>
        <taxon>Pycnococcus</taxon>
    </lineage>
</organism>
<dbReference type="GO" id="GO:0000987">
    <property type="term" value="F:cis-regulatory region sequence-specific DNA binding"/>
    <property type="evidence" value="ECO:0007669"/>
    <property type="project" value="TreeGrafter"/>
</dbReference>
<feature type="signal peptide" evidence="1">
    <location>
        <begin position="1"/>
        <end position="19"/>
    </location>
</feature>
<feature type="chain" id="PRO_5032408450" description="JmjC domain-containing protein" evidence="1">
    <location>
        <begin position="20"/>
        <end position="335"/>
    </location>
</feature>
<gene>
    <name evidence="3" type="ORF">PPROV_000716600</name>
</gene>